<evidence type="ECO:0000259" key="2">
    <source>
        <dbReference type="PROSITE" id="PS50837"/>
    </source>
</evidence>
<dbReference type="PROSITE" id="PS50837">
    <property type="entry name" value="NACHT"/>
    <property type="match status" value="1"/>
</dbReference>
<feature type="domain" description="NACHT" evidence="2">
    <location>
        <begin position="82"/>
        <end position="302"/>
    </location>
</feature>
<organism evidence="3 4">
    <name type="scientific">Penicillium cosmopolitanum</name>
    <dbReference type="NCBI Taxonomy" id="1131564"/>
    <lineage>
        <taxon>Eukaryota</taxon>
        <taxon>Fungi</taxon>
        <taxon>Dikarya</taxon>
        <taxon>Ascomycota</taxon>
        <taxon>Pezizomycotina</taxon>
        <taxon>Eurotiomycetes</taxon>
        <taxon>Eurotiomycetidae</taxon>
        <taxon>Eurotiales</taxon>
        <taxon>Aspergillaceae</taxon>
        <taxon>Penicillium</taxon>
    </lineage>
</organism>
<keyword evidence="1" id="KW-0677">Repeat</keyword>
<dbReference type="Proteomes" id="UP001147747">
    <property type="component" value="Unassembled WGS sequence"/>
</dbReference>
<name>A0A9W9VQ14_9EURO</name>
<reference evidence="3" key="1">
    <citation type="submission" date="2022-12" db="EMBL/GenBank/DDBJ databases">
        <authorList>
            <person name="Petersen C."/>
        </authorList>
    </citation>
    <scope>NUCLEOTIDE SEQUENCE</scope>
    <source>
        <strain evidence="3">IBT 29677</strain>
    </source>
</reference>
<dbReference type="EMBL" id="JAPZBU010000009">
    <property type="protein sequence ID" value="KAJ5387104.1"/>
    <property type="molecule type" value="Genomic_DNA"/>
</dbReference>
<dbReference type="InterPro" id="IPR056884">
    <property type="entry name" value="NPHP3-like_N"/>
</dbReference>
<gene>
    <name evidence="3" type="ORF">N7509_009645</name>
</gene>
<dbReference type="InterPro" id="IPR007111">
    <property type="entry name" value="NACHT_NTPase"/>
</dbReference>
<evidence type="ECO:0000256" key="1">
    <source>
        <dbReference type="ARBA" id="ARBA00022737"/>
    </source>
</evidence>
<evidence type="ECO:0000313" key="3">
    <source>
        <dbReference type="EMBL" id="KAJ5387104.1"/>
    </source>
</evidence>
<dbReference type="PANTHER" id="PTHR10039">
    <property type="entry name" value="AMELOGENIN"/>
    <property type="match status" value="1"/>
</dbReference>
<dbReference type="Gene3D" id="3.40.50.300">
    <property type="entry name" value="P-loop containing nucleotide triphosphate hydrolases"/>
    <property type="match status" value="1"/>
</dbReference>
<comment type="caution">
    <text evidence="3">The sequence shown here is derived from an EMBL/GenBank/DDBJ whole genome shotgun (WGS) entry which is preliminary data.</text>
</comment>
<sequence length="568" mass="64283">MTLAVSFGNQNTGVQLGGNSGNLTIQLQQPADEACLRDLRTTDPRDDRNRIERAKGGLLKDSFRWILSDEGFKQWQNSQDNRLLWIRGDPGKGKTMLLCGIIEELTSSVGDVSNISFFFCQASDVRINSATAVLRGLIYLLVEKQPSLISHVRSRYDKTGKALFEDKNAFYAVSDIFTQILKDPTLQTTYFIVDALDECTTDLNLLLGLITRESSSPKQVKWIISSRNWLEIEEQLETTTQTSPISLELNEASVSEAVEVFIRHKVEKLAKMKRYNQNIHETVNDYLSQNSQGTFLWVALVCEELSKISRLNTLERLEAFPPGLNDLYDRMIDYIRDSNEVDAEICLRVLAIISTMYRPPTLHELKGFLGLEEEDNGYDPEDVSEIIARCGSFLTIRDDVVRFVHQSAQDFLRLSKDVSPQGLEVEHHATFTRSLNLIFHNLKRNIYSVGSPGLSVEELRDLEPDPSPLVAVRYACIYWVDHFQDGVPGNSDDTSLDEGGILDRFLQESLLNWLEALGIMGTISSGIAGMLKLERLLQVIDTPGKPSPHMYILMPKSIYRAEEHHQPY</sequence>
<dbReference type="GeneID" id="81373262"/>
<proteinExistence type="predicted"/>
<dbReference type="RefSeq" id="XP_056484902.1">
    <property type="nucleotide sequence ID" value="XM_056634282.1"/>
</dbReference>
<dbReference type="InterPro" id="IPR027417">
    <property type="entry name" value="P-loop_NTPase"/>
</dbReference>
<keyword evidence="4" id="KW-1185">Reference proteome</keyword>
<evidence type="ECO:0000313" key="4">
    <source>
        <dbReference type="Proteomes" id="UP001147747"/>
    </source>
</evidence>
<dbReference type="Pfam" id="PF24883">
    <property type="entry name" value="NPHP3_N"/>
    <property type="match status" value="1"/>
</dbReference>
<dbReference type="FunFam" id="3.40.50.300:FF:001638">
    <property type="entry name" value="NACHT and WD40 domain protein"/>
    <property type="match status" value="1"/>
</dbReference>
<reference evidence="3" key="2">
    <citation type="journal article" date="2023" name="IMA Fungus">
        <title>Comparative genomic study of the Penicillium genus elucidates a diverse pangenome and 15 lateral gene transfer events.</title>
        <authorList>
            <person name="Petersen C."/>
            <person name="Sorensen T."/>
            <person name="Nielsen M.R."/>
            <person name="Sondergaard T.E."/>
            <person name="Sorensen J.L."/>
            <person name="Fitzpatrick D.A."/>
            <person name="Frisvad J.C."/>
            <person name="Nielsen K.L."/>
        </authorList>
    </citation>
    <scope>NUCLEOTIDE SEQUENCE</scope>
    <source>
        <strain evidence="3">IBT 29677</strain>
    </source>
</reference>
<dbReference type="AlphaFoldDB" id="A0A9W9VQ14"/>
<protein>
    <recommendedName>
        <fullName evidence="2">NACHT domain-containing protein</fullName>
    </recommendedName>
</protein>
<dbReference type="SUPFAM" id="SSF52540">
    <property type="entry name" value="P-loop containing nucleoside triphosphate hydrolases"/>
    <property type="match status" value="1"/>
</dbReference>
<dbReference type="OrthoDB" id="538223at2759"/>
<accession>A0A9W9VQ14</accession>